<evidence type="ECO:0000313" key="5">
    <source>
        <dbReference type="EMBL" id="VTP63048.1"/>
    </source>
</evidence>
<evidence type="ECO:0000256" key="2">
    <source>
        <dbReference type="ARBA" id="ARBA00023125"/>
    </source>
</evidence>
<dbReference type="PANTHER" id="PTHR33204:SF18">
    <property type="entry name" value="TRANSCRIPTIONAL REGULATORY PROTEIN"/>
    <property type="match status" value="1"/>
</dbReference>
<keyword evidence="3" id="KW-0804">Transcription</keyword>
<dbReference type="GO" id="GO:0003677">
    <property type="term" value="F:DNA binding"/>
    <property type="evidence" value="ECO:0007669"/>
    <property type="project" value="UniProtKB-KW"/>
</dbReference>
<evidence type="ECO:0000259" key="4">
    <source>
        <dbReference type="PROSITE" id="PS51118"/>
    </source>
</evidence>
<gene>
    <name evidence="5" type="ORF">NCTC12971_02945</name>
</gene>
<dbReference type="PROSITE" id="PS51118">
    <property type="entry name" value="HTH_HXLR"/>
    <property type="match status" value="1"/>
</dbReference>
<dbReference type="InterPro" id="IPR002577">
    <property type="entry name" value="HTH_HxlR"/>
</dbReference>
<proteinExistence type="predicted"/>
<dbReference type="Proteomes" id="UP000307968">
    <property type="component" value="Chromosome"/>
</dbReference>
<evidence type="ECO:0000256" key="1">
    <source>
        <dbReference type="ARBA" id="ARBA00023015"/>
    </source>
</evidence>
<keyword evidence="2" id="KW-0238">DNA-binding</keyword>
<keyword evidence="1" id="KW-0805">Transcription regulation</keyword>
<dbReference type="PANTHER" id="PTHR33204">
    <property type="entry name" value="TRANSCRIPTIONAL REGULATOR, MARR FAMILY"/>
    <property type="match status" value="1"/>
</dbReference>
<sequence>MSKNIALTPVSPALCGLAQAAELLGDRWTLLILREVFYGVTRFEQMREHIGATKQTLTTRLRKWSSRICWRSAAIRNPECVKDMNMC</sequence>
<organism evidence="5 6">
    <name type="scientific">Serratia rubidaea</name>
    <name type="common">Serratia marinorubra</name>
    <dbReference type="NCBI Taxonomy" id="61652"/>
    <lineage>
        <taxon>Bacteria</taxon>
        <taxon>Pseudomonadati</taxon>
        <taxon>Pseudomonadota</taxon>
        <taxon>Gammaproteobacteria</taxon>
        <taxon>Enterobacterales</taxon>
        <taxon>Yersiniaceae</taxon>
        <taxon>Serratia</taxon>
    </lineage>
</organism>
<name>A0A4U9HGA2_SERRU</name>
<dbReference type="EMBL" id="LR590463">
    <property type="protein sequence ID" value="VTP63048.1"/>
    <property type="molecule type" value="Genomic_DNA"/>
</dbReference>
<evidence type="ECO:0000256" key="3">
    <source>
        <dbReference type="ARBA" id="ARBA00023163"/>
    </source>
</evidence>
<feature type="domain" description="HTH hxlR-type" evidence="4">
    <location>
        <begin position="15"/>
        <end position="87"/>
    </location>
</feature>
<protein>
    <submittedName>
        <fullName evidence="5">HxlR-like helix-turn-helix</fullName>
    </submittedName>
</protein>
<evidence type="ECO:0000313" key="6">
    <source>
        <dbReference type="Proteomes" id="UP000307968"/>
    </source>
</evidence>
<dbReference type="InterPro" id="IPR036390">
    <property type="entry name" value="WH_DNA-bd_sf"/>
</dbReference>
<dbReference type="Gene3D" id="1.10.10.10">
    <property type="entry name" value="Winged helix-like DNA-binding domain superfamily/Winged helix DNA-binding domain"/>
    <property type="match status" value="1"/>
</dbReference>
<dbReference type="AlphaFoldDB" id="A0A4U9HGA2"/>
<reference evidence="5 6" key="1">
    <citation type="submission" date="2019-05" db="EMBL/GenBank/DDBJ databases">
        <authorList>
            <consortium name="Pathogen Informatics"/>
        </authorList>
    </citation>
    <scope>NUCLEOTIDE SEQUENCE [LARGE SCALE GENOMIC DNA]</scope>
    <source>
        <strain evidence="5 6">NCTC12971</strain>
    </source>
</reference>
<accession>A0A4U9HGA2</accession>
<dbReference type="SUPFAM" id="SSF46785">
    <property type="entry name" value="Winged helix' DNA-binding domain"/>
    <property type="match status" value="1"/>
</dbReference>
<dbReference type="InterPro" id="IPR036388">
    <property type="entry name" value="WH-like_DNA-bd_sf"/>
</dbReference>
<dbReference type="Pfam" id="PF01638">
    <property type="entry name" value="HxlR"/>
    <property type="match status" value="1"/>
</dbReference>